<sequence length="280" mass="31339">MNVITDKKSALSIQLEQISEKTKCNKAPPVSFFVRRYPEGKSKCKDHNEDVSFVCNTCNVVVCSSCVTGSHSGHAFSKLLDSITQLKETNTTDLRSKVQTVTTNMKQIEEGMKAFDVKVEGIVKAITEEGTKIKTMVDTCVAEMIISVRDQSKTEKDKLTKIIADTQMDLKVGSKLDKKTYDLDKIRNHGELLQSLQKLTDDVAKLTVKPLPEFPNIHYTAKSTTDNNIKQLFGIFKLSSDARFYEPDVKPKEKVVHPYKCGMWGNEQQMSACSNSDLNG</sequence>
<reference evidence="3" key="1">
    <citation type="submission" date="2021-03" db="EMBL/GenBank/DDBJ databases">
        <authorList>
            <person name="Bekaert M."/>
        </authorList>
    </citation>
    <scope>NUCLEOTIDE SEQUENCE</scope>
</reference>
<dbReference type="GO" id="GO:0008270">
    <property type="term" value="F:zinc ion binding"/>
    <property type="evidence" value="ECO:0007669"/>
    <property type="project" value="UniProtKB-KW"/>
</dbReference>
<evidence type="ECO:0000313" key="3">
    <source>
        <dbReference type="EMBL" id="CAG2189344.1"/>
    </source>
</evidence>
<dbReference type="AlphaFoldDB" id="A0A8S3Q047"/>
<keyword evidence="4" id="KW-1185">Reference proteome</keyword>
<dbReference type="PANTHER" id="PTHR31768:SF3">
    <property type="entry name" value="B BOX-TYPE DOMAIN-CONTAINING PROTEIN-RELATED"/>
    <property type="match status" value="1"/>
</dbReference>
<organism evidence="3 4">
    <name type="scientific">Mytilus edulis</name>
    <name type="common">Blue mussel</name>
    <dbReference type="NCBI Taxonomy" id="6550"/>
    <lineage>
        <taxon>Eukaryota</taxon>
        <taxon>Metazoa</taxon>
        <taxon>Spiralia</taxon>
        <taxon>Lophotrochozoa</taxon>
        <taxon>Mollusca</taxon>
        <taxon>Bivalvia</taxon>
        <taxon>Autobranchia</taxon>
        <taxon>Pteriomorphia</taxon>
        <taxon>Mytilida</taxon>
        <taxon>Mytiloidea</taxon>
        <taxon>Mytilidae</taxon>
        <taxon>Mytilinae</taxon>
        <taxon>Mytilus</taxon>
    </lineage>
</organism>
<dbReference type="Proteomes" id="UP000683360">
    <property type="component" value="Unassembled WGS sequence"/>
</dbReference>
<proteinExistence type="predicted"/>
<evidence type="ECO:0000259" key="2">
    <source>
        <dbReference type="PROSITE" id="PS50119"/>
    </source>
</evidence>
<dbReference type="Gene3D" id="3.30.160.60">
    <property type="entry name" value="Classic Zinc Finger"/>
    <property type="match status" value="1"/>
</dbReference>
<dbReference type="PANTHER" id="PTHR31768">
    <property type="entry name" value="B BOX-TYPE DOMAIN-CONTAINING PROTEIN"/>
    <property type="match status" value="1"/>
</dbReference>
<dbReference type="SMART" id="SM00336">
    <property type="entry name" value="BBOX"/>
    <property type="match status" value="1"/>
</dbReference>
<gene>
    <name evidence="3" type="ORF">MEDL_4717</name>
</gene>
<dbReference type="Pfam" id="PF00643">
    <property type="entry name" value="zf-B_box"/>
    <property type="match status" value="1"/>
</dbReference>
<dbReference type="SUPFAM" id="SSF57845">
    <property type="entry name" value="B-box zinc-binding domain"/>
    <property type="match status" value="1"/>
</dbReference>
<dbReference type="OrthoDB" id="6071322at2759"/>
<dbReference type="PROSITE" id="PS50119">
    <property type="entry name" value="ZF_BBOX"/>
    <property type="match status" value="1"/>
</dbReference>
<dbReference type="EMBL" id="CAJPWZ010000290">
    <property type="protein sequence ID" value="CAG2189344.1"/>
    <property type="molecule type" value="Genomic_DNA"/>
</dbReference>
<accession>A0A8S3Q047</accession>
<dbReference type="InterPro" id="IPR000315">
    <property type="entry name" value="Znf_B-box"/>
</dbReference>
<feature type="domain" description="B box-type" evidence="2">
    <location>
        <begin position="39"/>
        <end position="79"/>
    </location>
</feature>
<keyword evidence="1" id="KW-0479">Metal-binding</keyword>
<evidence type="ECO:0000313" key="4">
    <source>
        <dbReference type="Proteomes" id="UP000683360"/>
    </source>
</evidence>
<dbReference type="InterPro" id="IPR040328">
    <property type="entry name" value="DDB_G0279899-like"/>
</dbReference>
<protein>
    <recommendedName>
        <fullName evidence="2">B box-type domain-containing protein</fullName>
    </recommendedName>
</protein>
<name>A0A8S3Q047_MYTED</name>
<evidence type="ECO:0000256" key="1">
    <source>
        <dbReference type="PROSITE-ProRule" id="PRU00024"/>
    </source>
</evidence>
<keyword evidence="1" id="KW-0862">Zinc</keyword>
<dbReference type="SMR" id="A0A8S3Q047"/>
<comment type="caution">
    <text evidence="3">The sequence shown here is derived from an EMBL/GenBank/DDBJ whole genome shotgun (WGS) entry which is preliminary data.</text>
</comment>
<keyword evidence="1" id="KW-0863">Zinc-finger</keyword>